<feature type="transmembrane region" description="Helical" evidence="6">
    <location>
        <begin position="12"/>
        <end position="31"/>
    </location>
</feature>
<gene>
    <name evidence="8" type="ORF">HMPREF9470_05016</name>
</gene>
<protein>
    <recommendedName>
        <fullName evidence="7">GGDEF domain-containing protein</fullName>
    </recommendedName>
</protein>
<feature type="domain" description="GGDEF" evidence="7">
    <location>
        <begin position="504"/>
        <end position="636"/>
    </location>
</feature>
<dbReference type="Gene3D" id="3.30.70.270">
    <property type="match status" value="1"/>
</dbReference>
<dbReference type="Pfam" id="PF02743">
    <property type="entry name" value="dCache_1"/>
    <property type="match status" value="1"/>
</dbReference>
<dbReference type="PANTHER" id="PTHR46663">
    <property type="entry name" value="DIGUANYLATE CYCLASE DGCT-RELATED"/>
    <property type="match status" value="1"/>
</dbReference>
<evidence type="ECO:0000256" key="1">
    <source>
        <dbReference type="ARBA" id="ARBA00004651"/>
    </source>
</evidence>
<comment type="subcellular location">
    <subcellularLocation>
        <location evidence="1">Cell membrane</location>
        <topology evidence="1">Multi-pass membrane protein</topology>
    </subcellularLocation>
</comment>
<dbReference type="EMBL" id="ADLK01000042">
    <property type="protein sequence ID" value="KMW14077.1"/>
    <property type="molecule type" value="Genomic_DNA"/>
</dbReference>
<dbReference type="PANTHER" id="PTHR46663:SF2">
    <property type="entry name" value="GGDEF DOMAIN-CONTAINING PROTEIN"/>
    <property type="match status" value="1"/>
</dbReference>
<keyword evidence="5 6" id="KW-0472">Membrane</keyword>
<dbReference type="Gene3D" id="3.30.450.20">
    <property type="entry name" value="PAS domain"/>
    <property type="match status" value="1"/>
</dbReference>
<evidence type="ECO:0000256" key="4">
    <source>
        <dbReference type="ARBA" id="ARBA00022989"/>
    </source>
</evidence>
<dbReference type="SUPFAM" id="SSF55073">
    <property type="entry name" value="Nucleotide cyclase"/>
    <property type="match status" value="1"/>
</dbReference>
<sequence length="636" mass="73312">MSVKNNILLRTNIFVCTIIILGFAVTSITSYRANIGVFEKDVEDVTDLASEGIYYKIDSIFTKPVNVSLTMANDSLLKEFLAEEQSRMEDETFIKSMRDYLYAYREKYAYDSVFLVSAQTGRYYHFNGLDRVLEQGNPENTWYYDFIADPHEYSLNIDNDEASDNEITIFINCKIKDRDGTVMGVVGVGFRVDYLQELLKSYEDEFNVRARLADENGVVEISTHHTSYEPMNLFDDGSYDDMRDQLLSGREEMQTFWHTADRSREYMVSRYIENLDWYLLVENDTTDLNRHMKESLEQGIAVILMIVAGVLFTITTVIRRYNAQIIELTTAREREYNKIRQDAAKELYENIYELDITHNCAVGENTERYFESLGVPVKTPYSEALNIIADKQIKEEYRRGYVDTFSPEHVMEAYSQGVKSLTYDFMITNNGSDYYWMRIMACIYFWSEDNSVRMTIYRQNIDEVKRQETKLFEQMQSDPLTGLYNKAATEEMISEQVKGAEPGSSYAFLILDIDNFKHVNDTLGHSAGDFVISQFAQNIQSHFREGDIVGRIGGDEFAVFIPFTGMESLEKKVQQLVADLHTCITTEAGKCNVSASVGIAIYPGSGMDFETLYKNADLALYKTKKREKNGYTVFKK</sequence>
<dbReference type="InterPro" id="IPR033479">
    <property type="entry name" value="dCache_1"/>
</dbReference>
<dbReference type="SMART" id="SM00267">
    <property type="entry name" value="GGDEF"/>
    <property type="match status" value="1"/>
</dbReference>
<dbReference type="InterPro" id="IPR052163">
    <property type="entry name" value="DGC-Regulatory_Protein"/>
</dbReference>
<dbReference type="PROSITE" id="PS50887">
    <property type="entry name" value="GGDEF"/>
    <property type="match status" value="1"/>
</dbReference>
<evidence type="ECO:0000259" key="7">
    <source>
        <dbReference type="PROSITE" id="PS50887"/>
    </source>
</evidence>
<dbReference type="RefSeq" id="WP_048930989.1">
    <property type="nucleotide sequence ID" value="NZ_KQ235884.1"/>
</dbReference>
<evidence type="ECO:0000256" key="2">
    <source>
        <dbReference type="ARBA" id="ARBA00022475"/>
    </source>
</evidence>
<reference evidence="8" key="1">
    <citation type="submission" date="2011-04" db="EMBL/GenBank/DDBJ databases">
        <title>The Genome Sequence of Clostridium citroniae WAL-19142.</title>
        <authorList>
            <consortium name="The Broad Institute Genome Sequencing Platform"/>
            <person name="Earl A."/>
            <person name="Ward D."/>
            <person name="Feldgarden M."/>
            <person name="Gevers D."/>
            <person name="Warren Y.A."/>
            <person name="Tyrrell K.L."/>
            <person name="Citron D.M."/>
            <person name="Goldstein E.J."/>
            <person name="Daigneault M."/>
            <person name="Allen-Vercoe E."/>
            <person name="Young S.K."/>
            <person name="Zeng Q."/>
            <person name="Gargeya S."/>
            <person name="Fitzgerald M."/>
            <person name="Haas B."/>
            <person name="Abouelleil A."/>
            <person name="Alvarado L."/>
            <person name="Arachchi H.M."/>
            <person name="Berlin A."/>
            <person name="Brown A."/>
            <person name="Chapman S.B."/>
            <person name="Chen Z."/>
            <person name="Dunbar C."/>
            <person name="Freedman E."/>
            <person name="Gearin G."/>
            <person name="Gellesch M."/>
            <person name="Goldberg J."/>
            <person name="Griggs A."/>
            <person name="Gujja S."/>
            <person name="Heilman E.R."/>
            <person name="Heiman D."/>
            <person name="Howarth C."/>
            <person name="Larson L."/>
            <person name="Lui A."/>
            <person name="MacDonald P.J."/>
            <person name="Mehta T."/>
            <person name="Montmayeur A."/>
            <person name="Murphy C."/>
            <person name="Neiman D."/>
            <person name="Pearson M."/>
            <person name="Priest M."/>
            <person name="Roberts A."/>
            <person name="Saif S."/>
            <person name="Shea T."/>
            <person name="Shenoy N."/>
            <person name="Sisk P."/>
            <person name="Stolte C."/>
            <person name="Sykes S."/>
            <person name="White J."/>
            <person name="Yandava C."/>
            <person name="Wortman J."/>
            <person name="Nusbaum C."/>
            <person name="Birren B."/>
        </authorList>
    </citation>
    <scope>NUCLEOTIDE SEQUENCE [LARGE SCALE GENOMIC DNA]</scope>
    <source>
        <strain evidence="8">WAL-19142</strain>
    </source>
</reference>
<evidence type="ECO:0000256" key="5">
    <source>
        <dbReference type="ARBA" id="ARBA00023136"/>
    </source>
</evidence>
<name>A0A0J9BLT1_9FIRM</name>
<dbReference type="PATRIC" id="fig|742734.4.peg.5370"/>
<dbReference type="InterPro" id="IPR043128">
    <property type="entry name" value="Rev_trsase/Diguanyl_cyclase"/>
</dbReference>
<dbReference type="Proteomes" id="UP000037392">
    <property type="component" value="Unassembled WGS sequence"/>
</dbReference>
<keyword evidence="4 6" id="KW-1133">Transmembrane helix</keyword>
<dbReference type="GO" id="GO:0005886">
    <property type="term" value="C:plasma membrane"/>
    <property type="evidence" value="ECO:0007669"/>
    <property type="project" value="UniProtKB-SubCell"/>
</dbReference>
<dbReference type="CDD" id="cd01949">
    <property type="entry name" value="GGDEF"/>
    <property type="match status" value="1"/>
</dbReference>
<evidence type="ECO:0000313" key="8">
    <source>
        <dbReference type="EMBL" id="KMW14077.1"/>
    </source>
</evidence>
<keyword evidence="2" id="KW-1003">Cell membrane</keyword>
<keyword evidence="3 6" id="KW-0812">Transmembrane</keyword>
<dbReference type="Pfam" id="PF00990">
    <property type="entry name" value="GGDEF"/>
    <property type="match status" value="1"/>
</dbReference>
<feature type="transmembrane region" description="Helical" evidence="6">
    <location>
        <begin position="299"/>
        <end position="318"/>
    </location>
</feature>
<accession>A0A0J9BLT1</accession>
<dbReference type="OrthoDB" id="9759607at2"/>
<dbReference type="GeneID" id="93164853"/>
<comment type="caution">
    <text evidence="8">The sequence shown here is derived from an EMBL/GenBank/DDBJ whole genome shotgun (WGS) entry which is preliminary data.</text>
</comment>
<dbReference type="NCBIfam" id="TIGR00254">
    <property type="entry name" value="GGDEF"/>
    <property type="match status" value="1"/>
</dbReference>
<evidence type="ECO:0000256" key="6">
    <source>
        <dbReference type="SAM" id="Phobius"/>
    </source>
</evidence>
<proteinExistence type="predicted"/>
<organism evidence="8">
    <name type="scientific">[Clostridium] citroniae WAL-19142</name>
    <dbReference type="NCBI Taxonomy" id="742734"/>
    <lineage>
        <taxon>Bacteria</taxon>
        <taxon>Bacillati</taxon>
        <taxon>Bacillota</taxon>
        <taxon>Clostridia</taxon>
        <taxon>Lachnospirales</taxon>
        <taxon>Lachnospiraceae</taxon>
        <taxon>Enterocloster</taxon>
    </lineage>
</organism>
<dbReference type="InterPro" id="IPR029787">
    <property type="entry name" value="Nucleotide_cyclase"/>
</dbReference>
<evidence type="ECO:0000256" key="3">
    <source>
        <dbReference type="ARBA" id="ARBA00022692"/>
    </source>
</evidence>
<dbReference type="AlphaFoldDB" id="A0A0J9BLT1"/>
<dbReference type="InterPro" id="IPR000160">
    <property type="entry name" value="GGDEF_dom"/>
</dbReference>